<evidence type="ECO:0000313" key="3">
    <source>
        <dbReference type="Proteomes" id="UP000324222"/>
    </source>
</evidence>
<accession>A0A5B7EVX0</accession>
<dbReference type="AlphaFoldDB" id="A0A5B7EVX0"/>
<protein>
    <submittedName>
        <fullName evidence="2">Uncharacterized protein</fullName>
    </submittedName>
</protein>
<reference evidence="2 3" key="1">
    <citation type="submission" date="2019-05" db="EMBL/GenBank/DDBJ databases">
        <title>Another draft genome of Portunus trituberculatus and its Hox gene families provides insights of decapod evolution.</title>
        <authorList>
            <person name="Jeong J.-H."/>
            <person name="Song I."/>
            <person name="Kim S."/>
            <person name="Choi T."/>
            <person name="Kim D."/>
            <person name="Ryu S."/>
            <person name="Kim W."/>
        </authorList>
    </citation>
    <scope>NUCLEOTIDE SEQUENCE [LARGE SCALE GENOMIC DNA]</scope>
    <source>
        <tissue evidence="2">Muscle</tissue>
    </source>
</reference>
<proteinExistence type="predicted"/>
<keyword evidence="3" id="KW-1185">Reference proteome</keyword>
<sequence>MSRVSCGARESGTWPQEKLEEEEKEEEEEEHAPTLTHAASVLLCSVYPTVLEDSRCCFHKCFHNGRASATPSHSHLASQCVVLCVTVDENEDEIEDGRLHTYNTHQFSPHPSRHLDHTTSIHHATSPKCSSSPPQCQQNQKF</sequence>
<feature type="compositionally biased region" description="Low complexity" evidence="1">
    <location>
        <begin position="126"/>
        <end position="142"/>
    </location>
</feature>
<dbReference type="EMBL" id="VSRR010004279">
    <property type="protein sequence ID" value="MPC39160.1"/>
    <property type="molecule type" value="Genomic_DNA"/>
</dbReference>
<evidence type="ECO:0000256" key="1">
    <source>
        <dbReference type="SAM" id="MobiDB-lite"/>
    </source>
</evidence>
<comment type="caution">
    <text evidence="2">The sequence shown here is derived from an EMBL/GenBank/DDBJ whole genome shotgun (WGS) entry which is preliminary data.</text>
</comment>
<name>A0A5B7EVX0_PORTR</name>
<feature type="compositionally biased region" description="Acidic residues" evidence="1">
    <location>
        <begin position="19"/>
        <end position="30"/>
    </location>
</feature>
<gene>
    <name evidence="2" type="ORF">E2C01_032683</name>
</gene>
<feature type="region of interest" description="Disordered" evidence="1">
    <location>
        <begin position="104"/>
        <end position="142"/>
    </location>
</feature>
<feature type="region of interest" description="Disordered" evidence="1">
    <location>
        <begin position="1"/>
        <end position="34"/>
    </location>
</feature>
<dbReference type="Proteomes" id="UP000324222">
    <property type="component" value="Unassembled WGS sequence"/>
</dbReference>
<evidence type="ECO:0000313" key="2">
    <source>
        <dbReference type="EMBL" id="MPC39160.1"/>
    </source>
</evidence>
<organism evidence="2 3">
    <name type="scientific">Portunus trituberculatus</name>
    <name type="common">Swimming crab</name>
    <name type="synonym">Neptunus trituberculatus</name>
    <dbReference type="NCBI Taxonomy" id="210409"/>
    <lineage>
        <taxon>Eukaryota</taxon>
        <taxon>Metazoa</taxon>
        <taxon>Ecdysozoa</taxon>
        <taxon>Arthropoda</taxon>
        <taxon>Crustacea</taxon>
        <taxon>Multicrustacea</taxon>
        <taxon>Malacostraca</taxon>
        <taxon>Eumalacostraca</taxon>
        <taxon>Eucarida</taxon>
        <taxon>Decapoda</taxon>
        <taxon>Pleocyemata</taxon>
        <taxon>Brachyura</taxon>
        <taxon>Eubrachyura</taxon>
        <taxon>Portunoidea</taxon>
        <taxon>Portunidae</taxon>
        <taxon>Portuninae</taxon>
        <taxon>Portunus</taxon>
    </lineage>
</organism>